<evidence type="ECO:0000256" key="14">
    <source>
        <dbReference type="SAM" id="Coils"/>
    </source>
</evidence>
<evidence type="ECO:0000256" key="11">
    <source>
        <dbReference type="ARBA" id="ARBA00047899"/>
    </source>
</evidence>
<dbReference type="CDD" id="cd05171">
    <property type="entry name" value="PIKKc_ATM"/>
    <property type="match status" value="1"/>
</dbReference>
<evidence type="ECO:0000256" key="7">
    <source>
        <dbReference type="ARBA" id="ARBA00022777"/>
    </source>
</evidence>
<dbReference type="GO" id="GO:0004674">
    <property type="term" value="F:protein serine/threonine kinase activity"/>
    <property type="evidence" value="ECO:0007669"/>
    <property type="project" value="UniProtKB-KW"/>
</dbReference>
<evidence type="ECO:0000256" key="10">
    <source>
        <dbReference type="ARBA" id="ARBA00023306"/>
    </source>
</evidence>
<dbReference type="Pfam" id="PF25360">
    <property type="entry name" value="TPR_ATM"/>
    <property type="match status" value="1"/>
</dbReference>
<evidence type="ECO:0000256" key="13">
    <source>
        <dbReference type="ARBA" id="ARBA00073111"/>
    </source>
</evidence>
<evidence type="ECO:0000256" key="2">
    <source>
        <dbReference type="ARBA" id="ARBA00012513"/>
    </source>
</evidence>
<dbReference type="GO" id="GO:0005634">
    <property type="term" value="C:nucleus"/>
    <property type="evidence" value="ECO:0007669"/>
    <property type="project" value="UniProtKB-SubCell"/>
</dbReference>
<dbReference type="SUPFAM" id="SSF56112">
    <property type="entry name" value="Protein kinase-like (PK-like)"/>
    <property type="match status" value="1"/>
</dbReference>
<dbReference type="PROSITE" id="PS50290">
    <property type="entry name" value="PI3_4_KINASE_3"/>
    <property type="match status" value="1"/>
</dbReference>
<keyword evidence="4" id="KW-0808">Transferase</keyword>
<dbReference type="InterPro" id="IPR003152">
    <property type="entry name" value="FATC_dom"/>
</dbReference>
<evidence type="ECO:0000256" key="8">
    <source>
        <dbReference type="ARBA" id="ARBA00022840"/>
    </source>
</evidence>
<protein>
    <recommendedName>
        <fullName evidence="13">Serine/threonine-protein kinase ATM</fullName>
        <ecNumber evidence="2">2.7.11.1</ecNumber>
    </recommendedName>
</protein>
<evidence type="ECO:0000256" key="12">
    <source>
        <dbReference type="ARBA" id="ARBA00048679"/>
    </source>
</evidence>
<keyword evidence="10" id="KW-0131">Cell cycle</keyword>
<dbReference type="Gene3D" id="1.10.1070.11">
    <property type="entry name" value="Phosphatidylinositol 3-/4-kinase, catalytic domain"/>
    <property type="match status" value="1"/>
</dbReference>
<feature type="domain" description="PI3K/PI4K catalytic" evidence="15">
    <location>
        <begin position="2743"/>
        <end position="3053"/>
    </location>
</feature>
<evidence type="ECO:0000256" key="4">
    <source>
        <dbReference type="ARBA" id="ARBA00022679"/>
    </source>
</evidence>
<dbReference type="SMART" id="SM01343">
    <property type="entry name" value="FATC"/>
    <property type="match status" value="1"/>
</dbReference>
<dbReference type="FunFam" id="1.10.1070.11:FF:000015">
    <property type="entry name" value="Serine/threonine-protein kinase ATM"/>
    <property type="match status" value="1"/>
</dbReference>
<dbReference type="InterPro" id="IPR057445">
    <property type="entry name" value="ATM_TPR"/>
</dbReference>
<dbReference type="PROSITE" id="PS00916">
    <property type="entry name" value="PI3_4_KINASE_2"/>
    <property type="match status" value="1"/>
</dbReference>
<feature type="coiled-coil region" evidence="14">
    <location>
        <begin position="2432"/>
        <end position="2459"/>
    </location>
</feature>
<evidence type="ECO:0000259" key="15">
    <source>
        <dbReference type="PROSITE" id="PS50290"/>
    </source>
</evidence>
<comment type="caution">
    <text evidence="18">The sequence shown here is derived from an EMBL/GenBank/DDBJ whole genome shotgun (WGS) entry which is preliminary data.</text>
</comment>
<evidence type="ECO:0000256" key="1">
    <source>
        <dbReference type="ARBA" id="ARBA00004123"/>
    </source>
</evidence>
<comment type="subcellular location">
    <subcellularLocation>
        <location evidence="1">Nucleus</location>
    </subcellularLocation>
</comment>
<dbReference type="Pfam" id="PF00454">
    <property type="entry name" value="PI3_PI4_kinase"/>
    <property type="match status" value="1"/>
</dbReference>
<dbReference type="PANTHER" id="PTHR37079:SF4">
    <property type="entry name" value="SERINE_THREONINE-PROTEIN KINASE ATM"/>
    <property type="match status" value="1"/>
</dbReference>
<dbReference type="InterPro" id="IPR044107">
    <property type="entry name" value="PIKKc_ATM"/>
</dbReference>
<feature type="domain" description="FAT" evidence="16">
    <location>
        <begin position="1907"/>
        <end position="2570"/>
    </location>
</feature>
<keyword evidence="6" id="KW-0227">DNA damage</keyword>
<dbReference type="Gene3D" id="3.30.1010.10">
    <property type="entry name" value="Phosphatidylinositol 3-kinase Catalytic Subunit, Chain A, domain 4"/>
    <property type="match status" value="1"/>
</dbReference>
<dbReference type="PROSITE" id="PS51190">
    <property type="entry name" value="FATC"/>
    <property type="match status" value="1"/>
</dbReference>
<keyword evidence="5" id="KW-0547">Nucleotide-binding</keyword>
<keyword evidence="8" id="KW-0067">ATP-binding</keyword>
<dbReference type="InterPro" id="IPR016024">
    <property type="entry name" value="ARM-type_fold"/>
</dbReference>
<proteinExistence type="predicted"/>
<dbReference type="PROSITE" id="PS51189">
    <property type="entry name" value="FAT"/>
    <property type="match status" value="1"/>
</dbReference>
<evidence type="ECO:0000256" key="5">
    <source>
        <dbReference type="ARBA" id="ARBA00022741"/>
    </source>
</evidence>
<dbReference type="EC" id="2.7.11.1" evidence="2"/>
<keyword evidence="19" id="KW-1185">Reference proteome</keyword>
<evidence type="ECO:0000256" key="9">
    <source>
        <dbReference type="ARBA" id="ARBA00023242"/>
    </source>
</evidence>
<keyword evidence="9" id="KW-0539">Nucleus</keyword>
<dbReference type="EMBL" id="BPVZ01000051">
    <property type="protein sequence ID" value="GKV18934.1"/>
    <property type="molecule type" value="Genomic_DNA"/>
</dbReference>
<comment type="catalytic activity">
    <reaction evidence="11">
        <text>L-threonyl-[protein] + ATP = O-phospho-L-threonyl-[protein] + ADP + H(+)</text>
        <dbReference type="Rhea" id="RHEA:46608"/>
        <dbReference type="Rhea" id="RHEA-COMP:11060"/>
        <dbReference type="Rhea" id="RHEA-COMP:11605"/>
        <dbReference type="ChEBI" id="CHEBI:15378"/>
        <dbReference type="ChEBI" id="CHEBI:30013"/>
        <dbReference type="ChEBI" id="CHEBI:30616"/>
        <dbReference type="ChEBI" id="CHEBI:61977"/>
        <dbReference type="ChEBI" id="CHEBI:456216"/>
        <dbReference type="EC" id="2.7.11.1"/>
    </reaction>
</comment>
<dbReference type="InterPro" id="IPR036940">
    <property type="entry name" value="PI3/4_kinase_cat_sf"/>
</dbReference>
<dbReference type="PANTHER" id="PTHR37079">
    <property type="entry name" value="SERINE/THREONINE-PROTEIN KINASE ATM"/>
    <property type="match status" value="1"/>
</dbReference>
<keyword evidence="7" id="KW-0418">Kinase</keyword>
<dbReference type="SUPFAM" id="SSF48371">
    <property type="entry name" value="ARM repeat"/>
    <property type="match status" value="1"/>
</dbReference>
<dbReference type="Proteomes" id="UP001054252">
    <property type="component" value="Unassembled WGS sequence"/>
</dbReference>
<dbReference type="InterPro" id="IPR038980">
    <property type="entry name" value="ATM_plant"/>
</dbReference>
<dbReference type="InterPro" id="IPR018936">
    <property type="entry name" value="PI3/4_kinase_CS"/>
</dbReference>
<keyword evidence="3" id="KW-0723">Serine/threonine-protein kinase</keyword>
<keyword evidence="14" id="KW-0175">Coiled coil</keyword>
<name>A0AAV5JWB7_9ROSI</name>
<gene>
    <name evidence="18" type="ORF">SLEP1_g29249</name>
</gene>
<accession>A0AAV5JWB7</accession>
<dbReference type="InterPro" id="IPR011009">
    <property type="entry name" value="Kinase-like_dom_sf"/>
</dbReference>
<comment type="catalytic activity">
    <reaction evidence="12">
        <text>L-seryl-[protein] + ATP = O-phospho-L-seryl-[protein] + ADP + H(+)</text>
        <dbReference type="Rhea" id="RHEA:17989"/>
        <dbReference type="Rhea" id="RHEA-COMP:9863"/>
        <dbReference type="Rhea" id="RHEA-COMP:11604"/>
        <dbReference type="ChEBI" id="CHEBI:15378"/>
        <dbReference type="ChEBI" id="CHEBI:29999"/>
        <dbReference type="ChEBI" id="CHEBI:30616"/>
        <dbReference type="ChEBI" id="CHEBI:83421"/>
        <dbReference type="ChEBI" id="CHEBI:456216"/>
        <dbReference type="EC" id="2.7.11.1"/>
    </reaction>
</comment>
<sequence length="3098" mass="353106">MVTSRDFQEIVSKLSSDYVRVREEGMKLLNTWLEGERSVGFCNFLGKNTAKLKPDDILSSETWPFLVKLLVKCVSSEISLSKRRAPKLTFARTLRIVVQRVEETKISEGMLPLLSVVKTLFSHIYDVLSTVPIFQSEYGVMLRHLLSVRGYRFHMRKHIYSSLMVLYMEKVETSLSEKNNTQYTQKDEVFRWILTLQSLLENPPGDFPDDLREKIVKGFIHIFYYVRDEGKVSRKLIECINTYLLKDGPNLGPQSFEIHNAVQQFVFHCWLTTHDKGLKDALFFYARLQLNLIRGAVDGSSLVEQLFDVLCKELDQSNLSISGAPWGDAIKDDKFGTLSSLQCGMVELAALVFYRACVNTTKVPFAEKRVRKDHAAIHLKEALMKGKCLWNAAFFHLIHKYYPRIGQDLLVYWFNAICGSFDRILNEANMGHAYDGLLWTLRSLQGLFSKMLVPESQEEISSRSSFLSKEFSGGWQFIWSHLLHWLPTFSNVTPVVDAALVLLGSIISTGLMDTYIVPQEFLDLHLSKGMPSPSVLYFIMCYYSQKGSQGDLRDILHSRKNLLRAVLSSLNWKESLMLNERVVLFLPAAVYALSTGCEPFRHCYKEIPLSQSFVDVSEAADDWIKGDEYKHERQLDLFECSLEVLAEIDSGLNIEISTSQIYQRVSLPLQLREPLLCEMEACILGFLDDIETEKRALPDVFFICALLSNFIYGSLVTRRKEETSLFLSKLGQYLLELLSHAVNIIEEKHNNFQSLSFWGFSSNFNEKSTILASFRSFVSCPLFIYCRDQDAMGFVHFNSVIQSMERLLKAIVKLYDDYNECVVNLQSETISSQLSSPDSPVKILNPLDGNKSRIMDMELDVNEDVKDVDILAACGKAAAGTSFLAVKWKLGMISLISSFFSVLHVVTWDVLFDLMEKEHDPKVYENVLCNLFQHPHWSSYAKLTDLVSLMNNWREMQVSQKHDCVNILAAICSLLGALVSLDTGKDKHCDLPLKEREAKKCLLYLGELLNKVTEFDLVDWFGRVKLIGCICNFILLSPEIGQTMIEKLLLMLHDPDYRVRVFLGRHIGVLFQTWDGHMELFQDICSNFGIDLVLYSKEKLVPAKEVLVAGPQPCPKVETVIITLMHLALHSEKIELEAVFMLCVISAIDPCQRELVNAALDSLSRKLQYMSRIKYLEELMGSILFGWVACGVSIAALVEIRQLFVENAEPRCFLQYCSLWLLPALVLQEDNPNLNWVAKISGQPLDVMVKDHFVPIFSVCMALHCSQASGWEKGAMALQNSILHLAKISEDERDELIKRQMVSIVSHILSLASSASDPMIPFFSHDTVARAIQTVVDGFLEVEDRPAIVCIIDKINILRPDRVFMFIVEMHYKIAAAIHPRHKCHWLASVEVLVSILGHRAAIPSTSNYLFNLIGQFIGSNALQDQCCRIISALLKSLNSNPSKEAIIVLGEQLQFLVSKLVECCNTSRADRKPPTSIPSEVLSLLHQLTVDSDPSLHDYIRELEPFPKIDIFEGIQNFHQELCHMYSPKDHLLKFAKRCCHLPPRLLSCSLKALHKKLLLGETSQREIKAIEFWDDTCWHLDQDIVRAVWTLVRICAADDASWIRALVSDFISRVGIGDPHCVVFHLPVDSSHMHICGPINHGGAAEVKLLADTGISEEILIVLLNILKKYLMDDSVKIVDVASQTLRGILSTERGQKAMLSFDSVGRSLIEVHSKGIDCSLVEKLLMDLEKKFKADNISVEKSSTWATNDKTFEMWICQLVYSLIGYCSDVILRLCQDLVLLKAEVAELLLKSVIVNLAGRNNMDVDIHQLISLQVKEHIFTESNKMTKSIQVFLNALNELRLCYVMERSFGPLRSSKTAKSSSYSSKSRSTPLKALDSAVTLSEMAIFTSSWEKVYWLSIDYLVVAKSAVICGSYFSSMMYVEHWCEEHFHSLTLGSPDFSNFEMLPQHIEILISAINHINEPDSLYGVIQSYTLTSQIITFEHEGNWNKALEYYDLQVRSDGTVQNDNRSKTLLLEQTQPTPHFSALEGGTIWKPYKGLIRSLQQTGCTHVLDLYCHGLTSRNSQFQHDLEFTELQYEAAWRAGNWDFSSLYSGAHSTPSGHHIRSHHFNENLHSCLKGLQEGDSYEFQRKLRDMKEELVWSVSHASEESTEFIYSTIIKLQILYHLGFAWEIRWPKSSFEKIKNHADEQKVLSDPVLPTMDQLSWLNVNWSSILKRSQLHMNLLEPFIAFRRVLLQILSCNPCTMQHLLQSASTLRKGCRFSQAAAALHEFKFLCVGTGEQNSTSFWHGRLEEAKLLRAQGQHEMAISLGKYISENYKLNEEASDVYRLIGKWLAETRSSNSRTILEKYLKHAVSLAEDHKAIDKKSTERQSQTHFHLAHYADALFRSYEERLSSNEWQAAMRLRKHKTKELEALIRQLKVSTKGEKTDYSMKIQELQKQLAMDKEEAEKLQDDRDKFLGLALEGYKRCLVIGDKYDVRVVFRLVSLWFNLSSRQNVINNMLRTIDEVQSYKFIPLVYQIASRMGSSKDGLGPHNFQFALVSLVKKMAIDHPYHTLFQLLALANGDRIKDKQRSRNSFVVDIDKKLAAENLLEELSSYHGPIIRQMKQMVEIYIKLAELETRREDTNKRITLPREIRSLRQLELCCTNVPTILLRDNSGCSSVSYADMGILQHLDFETTATTTTTTATTIATTTTTKFYRALRTVPPRRQKVPVVTATFPVDRGCQYLEGSFPYFEGLADSIMVMNGINAPKVVECFGSDGRRYKQLAKSGNDDLRQDAVMEQFFGLVNTFLHNHRDTWKRRLAIRTYKVVPFTPSAGVLEWVDGTLPLGEYLLGSSRTGGAHSRYGMGDWPFPKCREHMSNEKDKRRAFQEVCKNFRPVMHHFFLERFLQPADWFEKRLAYTRSVAASSMVGYIVGLGDRHATNILIDQATAEVVHIDLGVAFEQGLMLKTPERVPFRLTRDIIDGMGVTGVEGVFRRCCEETLSVMRTNKEALLTIVEVFIHDPLYKWALSPLKALQRQKDTEDDLESSLESPQDEGNKDAERALLRVKQKLDGYEEGELRSVHGQVQQLIQDAIDPERLCQMFPGWGAWL</sequence>
<evidence type="ECO:0000256" key="3">
    <source>
        <dbReference type="ARBA" id="ARBA00022527"/>
    </source>
</evidence>
<evidence type="ECO:0000259" key="16">
    <source>
        <dbReference type="PROSITE" id="PS51189"/>
    </source>
</evidence>
<organism evidence="18 19">
    <name type="scientific">Rubroshorea leprosula</name>
    <dbReference type="NCBI Taxonomy" id="152421"/>
    <lineage>
        <taxon>Eukaryota</taxon>
        <taxon>Viridiplantae</taxon>
        <taxon>Streptophyta</taxon>
        <taxon>Embryophyta</taxon>
        <taxon>Tracheophyta</taxon>
        <taxon>Spermatophyta</taxon>
        <taxon>Magnoliopsida</taxon>
        <taxon>eudicotyledons</taxon>
        <taxon>Gunneridae</taxon>
        <taxon>Pentapetalae</taxon>
        <taxon>rosids</taxon>
        <taxon>malvids</taxon>
        <taxon>Malvales</taxon>
        <taxon>Dipterocarpaceae</taxon>
        <taxon>Rubroshorea</taxon>
    </lineage>
</organism>
<dbReference type="InterPro" id="IPR014009">
    <property type="entry name" value="PIK_FAT"/>
</dbReference>
<reference evidence="18 19" key="1">
    <citation type="journal article" date="2021" name="Commun. Biol.">
        <title>The genome of Shorea leprosula (Dipterocarpaceae) highlights the ecological relevance of drought in aseasonal tropical rainforests.</title>
        <authorList>
            <person name="Ng K.K.S."/>
            <person name="Kobayashi M.J."/>
            <person name="Fawcett J.A."/>
            <person name="Hatakeyama M."/>
            <person name="Paape T."/>
            <person name="Ng C.H."/>
            <person name="Ang C.C."/>
            <person name="Tnah L.H."/>
            <person name="Lee C.T."/>
            <person name="Nishiyama T."/>
            <person name="Sese J."/>
            <person name="O'Brien M.J."/>
            <person name="Copetti D."/>
            <person name="Mohd Noor M.I."/>
            <person name="Ong R.C."/>
            <person name="Putra M."/>
            <person name="Sireger I.Z."/>
            <person name="Indrioko S."/>
            <person name="Kosugi Y."/>
            <person name="Izuno A."/>
            <person name="Isagi Y."/>
            <person name="Lee S.L."/>
            <person name="Shimizu K.K."/>
        </authorList>
    </citation>
    <scope>NUCLEOTIDE SEQUENCE [LARGE SCALE GENOMIC DNA]</scope>
    <source>
        <strain evidence="18">214</strain>
    </source>
</reference>
<dbReference type="GO" id="GO:0005524">
    <property type="term" value="F:ATP binding"/>
    <property type="evidence" value="ECO:0007669"/>
    <property type="project" value="UniProtKB-KW"/>
</dbReference>
<evidence type="ECO:0000313" key="19">
    <source>
        <dbReference type="Proteomes" id="UP001054252"/>
    </source>
</evidence>
<feature type="domain" description="FATC" evidence="17">
    <location>
        <begin position="3066"/>
        <end position="3098"/>
    </location>
</feature>
<dbReference type="InterPro" id="IPR000403">
    <property type="entry name" value="PI3/4_kinase_cat_dom"/>
</dbReference>
<dbReference type="FunFam" id="3.30.1010.10:FF:000023">
    <property type="entry name" value="Serine/threonine-protein kinase ATM"/>
    <property type="match status" value="1"/>
</dbReference>
<dbReference type="Pfam" id="PF02260">
    <property type="entry name" value="FATC"/>
    <property type="match status" value="1"/>
</dbReference>
<evidence type="ECO:0000259" key="17">
    <source>
        <dbReference type="PROSITE" id="PS51190"/>
    </source>
</evidence>
<dbReference type="SMART" id="SM00146">
    <property type="entry name" value="PI3Kc"/>
    <property type="match status" value="1"/>
</dbReference>
<evidence type="ECO:0000256" key="6">
    <source>
        <dbReference type="ARBA" id="ARBA00022763"/>
    </source>
</evidence>
<evidence type="ECO:0000313" key="18">
    <source>
        <dbReference type="EMBL" id="GKV18934.1"/>
    </source>
</evidence>
<dbReference type="PROSITE" id="PS00915">
    <property type="entry name" value="PI3_4_KINASE_1"/>
    <property type="match status" value="1"/>
</dbReference>
<dbReference type="GO" id="GO:0006281">
    <property type="term" value="P:DNA repair"/>
    <property type="evidence" value="ECO:0007669"/>
    <property type="project" value="InterPro"/>
</dbReference>